<dbReference type="Proteomes" id="UP000468591">
    <property type="component" value="Unassembled WGS sequence"/>
</dbReference>
<dbReference type="RefSeq" id="WP_164354775.1">
    <property type="nucleotide sequence ID" value="NZ_JAABNT010000010.1"/>
</dbReference>
<name>A0A6P0CDB0_9RHOB</name>
<comment type="caution">
    <text evidence="2">The sequence shown here is derived from an EMBL/GenBank/DDBJ whole genome shotgun (WGS) entry which is preliminary data.</text>
</comment>
<evidence type="ECO:0000313" key="2">
    <source>
        <dbReference type="EMBL" id="NEK23857.1"/>
    </source>
</evidence>
<proteinExistence type="predicted"/>
<reference evidence="2 3" key="1">
    <citation type="submission" date="2020-01" db="EMBL/GenBank/DDBJ databases">
        <title>Sulfitobacter sediminilitoris sp. nov., isolated from a tidal flat.</title>
        <authorList>
            <person name="Park S."/>
            <person name="Yoon J.-H."/>
        </authorList>
    </citation>
    <scope>NUCLEOTIDE SEQUENCE [LARGE SCALE GENOMIC DNA]</scope>
    <source>
        <strain evidence="2 3">JBTF-M27</strain>
    </source>
</reference>
<gene>
    <name evidence="2" type="ORF">GV827_15780</name>
</gene>
<keyword evidence="2" id="KW-0969">Cilium</keyword>
<keyword evidence="1" id="KW-0175">Coiled coil</keyword>
<keyword evidence="2" id="KW-0282">Flagellum</keyword>
<feature type="coiled-coil region" evidence="1">
    <location>
        <begin position="21"/>
        <end position="51"/>
    </location>
</feature>
<evidence type="ECO:0000313" key="3">
    <source>
        <dbReference type="Proteomes" id="UP000468591"/>
    </source>
</evidence>
<organism evidence="2 3">
    <name type="scientific">Sulfitobacter sediminilitoris</name>
    <dbReference type="NCBI Taxonomy" id="2698830"/>
    <lineage>
        <taxon>Bacteria</taxon>
        <taxon>Pseudomonadati</taxon>
        <taxon>Pseudomonadota</taxon>
        <taxon>Alphaproteobacteria</taxon>
        <taxon>Rhodobacterales</taxon>
        <taxon>Roseobacteraceae</taxon>
        <taxon>Sulfitobacter</taxon>
    </lineage>
</organism>
<sequence>MAVRDRLKALRLMERITRHQMEAIGAELSALRAEQAELETQKDRLKAVSIQEARTSTDDTRPYLPAYLQSVETQQSHWTEEQDKIEEKAVLAEARLMNAFREVKTREVVLGRVEQEVEQEKQRAEIAQMDDAGRALFVLGRNAQTAKP</sequence>
<dbReference type="EMBL" id="JAABNT010000010">
    <property type="protein sequence ID" value="NEK23857.1"/>
    <property type="molecule type" value="Genomic_DNA"/>
</dbReference>
<protein>
    <submittedName>
        <fullName evidence="2">Flagellar motor protein</fullName>
    </submittedName>
</protein>
<dbReference type="AlphaFoldDB" id="A0A6P0CDB0"/>
<accession>A0A6P0CDB0</accession>
<keyword evidence="2" id="KW-0966">Cell projection</keyword>
<evidence type="ECO:0000256" key="1">
    <source>
        <dbReference type="SAM" id="Coils"/>
    </source>
</evidence>
<keyword evidence="3" id="KW-1185">Reference proteome</keyword>